<dbReference type="OrthoDB" id="9972196at2759"/>
<dbReference type="InterPro" id="IPR011048">
    <property type="entry name" value="Haem_d1_sf"/>
</dbReference>
<dbReference type="InterPro" id="IPR050282">
    <property type="entry name" value="Cycloisomerase_2"/>
</dbReference>
<dbReference type="SUPFAM" id="SSF51004">
    <property type="entry name" value="C-terminal (heme d1) domain of cytochrome cd1-nitrite reductase"/>
    <property type="match status" value="1"/>
</dbReference>
<dbReference type="RefSeq" id="XP_067818023.1">
    <property type="nucleotide sequence ID" value="XM_067962662.1"/>
</dbReference>
<comment type="caution">
    <text evidence="2">The sequence shown here is derived from an EMBL/GenBank/DDBJ whole genome shotgun (WGS) entry which is preliminary data.</text>
</comment>
<dbReference type="GO" id="GO:0017057">
    <property type="term" value="F:6-phosphogluconolactonase activity"/>
    <property type="evidence" value="ECO:0007669"/>
    <property type="project" value="TreeGrafter"/>
</dbReference>
<dbReference type="KEGG" id="blac:94348333"/>
<dbReference type="PANTHER" id="PTHR30344:SF1">
    <property type="entry name" value="6-PHOSPHOGLUCONOLACTONASE"/>
    <property type="match status" value="1"/>
</dbReference>
<evidence type="ECO:0000313" key="2">
    <source>
        <dbReference type="EMBL" id="TDH68524.1"/>
    </source>
</evidence>
<reference evidence="2 3" key="1">
    <citation type="journal article" date="2021" name="Genome Biol.">
        <title>AFLAP: assembly-free linkage analysis pipeline using k-mers from genome sequencing data.</title>
        <authorList>
            <person name="Fletcher K."/>
            <person name="Zhang L."/>
            <person name="Gil J."/>
            <person name="Han R."/>
            <person name="Cavanaugh K."/>
            <person name="Michelmore R."/>
        </authorList>
    </citation>
    <scope>NUCLEOTIDE SEQUENCE [LARGE SCALE GENOMIC DNA]</scope>
    <source>
        <strain evidence="2 3">SF5</strain>
    </source>
</reference>
<dbReference type="GeneID" id="94348333"/>
<keyword evidence="3" id="KW-1185">Reference proteome</keyword>
<organism evidence="2 3">
    <name type="scientific">Bremia lactucae</name>
    <name type="common">Lettuce downy mildew</name>
    <dbReference type="NCBI Taxonomy" id="4779"/>
    <lineage>
        <taxon>Eukaryota</taxon>
        <taxon>Sar</taxon>
        <taxon>Stramenopiles</taxon>
        <taxon>Oomycota</taxon>
        <taxon>Peronosporomycetes</taxon>
        <taxon>Peronosporales</taxon>
        <taxon>Peronosporaceae</taxon>
        <taxon>Bremia</taxon>
    </lineage>
</organism>
<proteinExistence type="inferred from homology"/>
<sequence>MATVATVSAGSPYQENPLKPILFAATYTRDEGWINGTGKGIYTYQFDTTTGSLTPWAVTPVGINPIFVLSTTKVFSTGQRVIYAINAVNENSAKLPGTQTGYVSALTLQHDGTLKLLNTLETLGGSPTHISLSPKQDHIIVSCYGGSLTMFPLKHDGSLGDANFHQAFKQSDEIKSIIHSATWLVNSNHVVVANLGTDELLQYNFDVENQDLKPLKPVKVAAGSGPRHMVVNPNGKVAYVVNEVANTIDVLSVDKASKLLKSPSIQTITTLPADFKAPSTSAEIVLSKNGKFIYSSNRGQDSIAIFKVNENDGTLTLVGFESSRGKGPRGFTIYGDWLIVTNQNSDDMYVFKVDSTTGLLQCTGKSYKINTAVCLHVAEF</sequence>
<protein>
    <recommendedName>
        <fullName evidence="4">6-phosphogluconolactonase</fullName>
    </recommendedName>
</protein>
<accession>A0A976FL46</accession>
<dbReference type="EMBL" id="SHOA02000016">
    <property type="protein sequence ID" value="TDH68524.1"/>
    <property type="molecule type" value="Genomic_DNA"/>
</dbReference>
<evidence type="ECO:0008006" key="4">
    <source>
        <dbReference type="Google" id="ProtNLM"/>
    </source>
</evidence>
<dbReference type="InterPro" id="IPR019405">
    <property type="entry name" value="Lactonase_7-beta_prop"/>
</dbReference>
<evidence type="ECO:0000256" key="1">
    <source>
        <dbReference type="ARBA" id="ARBA00005564"/>
    </source>
</evidence>
<name>A0A976FL46_BRELC</name>
<dbReference type="Pfam" id="PF10282">
    <property type="entry name" value="Lactonase"/>
    <property type="match status" value="1"/>
</dbReference>
<dbReference type="Gene3D" id="2.130.10.10">
    <property type="entry name" value="YVTN repeat-like/Quinoprotein amine dehydrogenase"/>
    <property type="match status" value="1"/>
</dbReference>
<dbReference type="AlphaFoldDB" id="A0A976FL46"/>
<dbReference type="Proteomes" id="UP000294530">
    <property type="component" value="Unassembled WGS sequence"/>
</dbReference>
<dbReference type="PANTHER" id="PTHR30344">
    <property type="entry name" value="6-PHOSPHOGLUCONOLACTONASE-RELATED"/>
    <property type="match status" value="1"/>
</dbReference>
<comment type="similarity">
    <text evidence="1">Belongs to the cycloisomerase 2 family.</text>
</comment>
<dbReference type="InterPro" id="IPR015943">
    <property type="entry name" value="WD40/YVTN_repeat-like_dom_sf"/>
</dbReference>
<evidence type="ECO:0000313" key="3">
    <source>
        <dbReference type="Proteomes" id="UP000294530"/>
    </source>
</evidence>
<gene>
    <name evidence="2" type="ORF">CCR75_004576</name>
</gene>